<evidence type="ECO:0000256" key="9">
    <source>
        <dbReference type="ARBA" id="ARBA00023157"/>
    </source>
</evidence>
<dbReference type="Proteomes" id="UP000694393">
    <property type="component" value="Unplaced"/>
</dbReference>
<dbReference type="Pfam" id="PF13853">
    <property type="entry name" value="7tm_4"/>
    <property type="match status" value="1"/>
</dbReference>
<feature type="transmembrane region" description="Helical" evidence="14">
    <location>
        <begin position="154"/>
        <end position="176"/>
    </location>
</feature>
<dbReference type="InterPro" id="IPR000276">
    <property type="entry name" value="GPCR_Rhodpsn"/>
</dbReference>
<dbReference type="Gene3D" id="1.20.1070.10">
    <property type="entry name" value="Rhodopsin 7-helix transmembrane proteins"/>
    <property type="match status" value="1"/>
</dbReference>
<keyword evidence="8 14" id="KW-0472">Membrane</keyword>
<protein>
    <recommendedName>
        <fullName evidence="14">Olfactory receptor</fullName>
    </recommendedName>
</protein>
<comment type="similarity">
    <text evidence="13">Belongs to the G-protein coupled receptor 1 family.</text>
</comment>
<evidence type="ECO:0000256" key="12">
    <source>
        <dbReference type="ARBA" id="ARBA00023224"/>
    </source>
</evidence>
<sequence>YKSYSLSLTGVARCNGTTQVTKFILLGFPSLRWPSRSILCVLLPSVYAGTVAGNLSIMWAVLQDPRLQRLPMYILLGNFSWLEICYITTTVPRMVSDLVSPGVPISYHACFVQFYFFFSLGATECLFLWAMALDRYLAICHPLRYPVLMSPHRSWALVGACWFTGFLWFIVPIVLISQLSFCGPNTLDHFVCDPGPLLASSCTPAPWTEQTCYTLSSLIIFATVLFILSSYGLVLRAVLKLPAGAGRHKAFSTCTSHLAVVSLFYGSIMVTYVDPGASKGSGKVVTLFYTVGTPLLNPLIYSLNKEIKASLRKLTGCRFFTKN</sequence>
<keyword evidence="10 13" id="KW-0675">Receptor</keyword>
<evidence type="ECO:0000256" key="13">
    <source>
        <dbReference type="RuleBase" id="RU000688"/>
    </source>
</evidence>
<reference evidence="16" key="2">
    <citation type="submission" date="2025-09" db="UniProtKB">
        <authorList>
            <consortium name="Ensembl"/>
        </authorList>
    </citation>
    <scope>IDENTIFICATION</scope>
</reference>
<evidence type="ECO:0000313" key="17">
    <source>
        <dbReference type="Proteomes" id="UP000694393"/>
    </source>
</evidence>
<dbReference type="PANTHER" id="PTHR24242">
    <property type="entry name" value="G-PROTEIN COUPLED RECEPTOR"/>
    <property type="match status" value="1"/>
</dbReference>
<evidence type="ECO:0000256" key="5">
    <source>
        <dbReference type="ARBA" id="ARBA00022725"/>
    </source>
</evidence>
<feature type="transmembrane region" description="Helical" evidence="14">
    <location>
        <begin position="112"/>
        <end position="133"/>
    </location>
</feature>
<dbReference type="Ensembl" id="ENSPCET00000012183.1">
    <property type="protein sequence ID" value="ENSPCEP00000011779.1"/>
    <property type="gene ID" value="ENSPCEG00000009361.1"/>
</dbReference>
<keyword evidence="6 14" id="KW-1133">Transmembrane helix</keyword>
<dbReference type="InterPro" id="IPR017452">
    <property type="entry name" value="GPCR_Rhodpsn_7TM"/>
</dbReference>
<feature type="transmembrane region" description="Helical" evidence="14">
    <location>
        <begin position="250"/>
        <end position="272"/>
    </location>
</feature>
<evidence type="ECO:0000256" key="14">
    <source>
        <dbReference type="RuleBase" id="RU363047"/>
    </source>
</evidence>
<dbReference type="PROSITE" id="PS50262">
    <property type="entry name" value="G_PROTEIN_RECEP_F1_2"/>
    <property type="match status" value="1"/>
</dbReference>
<dbReference type="GO" id="GO:0004930">
    <property type="term" value="F:G protein-coupled receptor activity"/>
    <property type="evidence" value="ECO:0007669"/>
    <property type="project" value="UniProtKB-KW"/>
</dbReference>
<keyword evidence="5 14" id="KW-0552">Olfaction</keyword>
<evidence type="ECO:0000256" key="2">
    <source>
        <dbReference type="ARBA" id="ARBA00022475"/>
    </source>
</evidence>
<keyword evidence="9" id="KW-1015">Disulfide bond</keyword>
<feature type="domain" description="G-protein coupled receptors family 1 profile" evidence="15">
    <location>
        <begin position="53"/>
        <end position="301"/>
    </location>
</feature>
<dbReference type="InterPro" id="IPR000725">
    <property type="entry name" value="Olfact_rcpt"/>
</dbReference>
<dbReference type="CDD" id="cd15913">
    <property type="entry name" value="7tmA_OR11G-like"/>
    <property type="match status" value="1"/>
</dbReference>
<proteinExistence type="inferred from homology"/>
<feature type="transmembrane region" description="Helical" evidence="14">
    <location>
        <begin position="73"/>
        <end position="92"/>
    </location>
</feature>
<comment type="subcellular location">
    <subcellularLocation>
        <location evidence="1 14">Cell membrane</location>
        <topology evidence="1 14">Multi-pass membrane protein</topology>
    </subcellularLocation>
</comment>
<dbReference type="PANTHER" id="PTHR24242:SF227">
    <property type="entry name" value="OLFACTORY RECEPTOR"/>
    <property type="match status" value="1"/>
</dbReference>
<evidence type="ECO:0000256" key="3">
    <source>
        <dbReference type="ARBA" id="ARBA00022606"/>
    </source>
</evidence>
<feature type="transmembrane region" description="Helical" evidence="14">
    <location>
        <begin position="36"/>
        <end position="61"/>
    </location>
</feature>
<dbReference type="GO" id="GO:0004984">
    <property type="term" value="F:olfactory receptor activity"/>
    <property type="evidence" value="ECO:0007669"/>
    <property type="project" value="InterPro"/>
</dbReference>
<evidence type="ECO:0000256" key="1">
    <source>
        <dbReference type="ARBA" id="ARBA00004651"/>
    </source>
</evidence>
<organism evidence="16 17">
    <name type="scientific">Pelusios castaneus</name>
    <name type="common">West African mud turtle</name>
    <dbReference type="NCBI Taxonomy" id="367368"/>
    <lineage>
        <taxon>Eukaryota</taxon>
        <taxon>Metazoa</taxon>
        <taxon>Chordata</taxon>
        <taxon>Craniata</taxon>
        <taxon>Vertebrata</taxon>
        <taxon>Euteleostomi</taxon>
        <taxon>Archelosauria</taxon>
        <taxon>Testudinata</taxon>
        <taxon>Testudines</taxon>
        <taxon>Pleurodira</taxon>
        <taxon>Pelomedusidae</taxon>
        <taxon>Pelusios</taxon>
    </lineage>
</organism>
<dbReference type="InterPro" id="IPR050939">
    <property type="entry name" value="Olfactory_GPCR1"/>
</dbReference>
<keyword evidence="3 14" id="KW-0716">Sensory transduction</keyword>
<keyword evidence="7 13" id="KW-0297">G-protein coupled receptor</keyword>
<feature type="transmembrane region" description="Helical" evidence="14">
    <location>
        <begin position="284"/>
        <end position="303"/>
    </location>
</feature>
<evidence type="ECO:0000256" key="7">
    <source>
        <dbReference type="ARBA" id="ARBA00023040"/>
    </source>
</evidence>
<evidence type="ECO:0000313" key="16">
    <source>
        <dbReference type="Ensembl" id="ENSPCEP00000011779.1"/>
    </source>
</evidence>
<dbReference type="AlphaFoldDB" id="A0A8C8VJA2"/>
<dbReference type="PRINTS" id="PR00245">
    <property type="entry name" value="OLFACTORYR"/>
</dbReference>
<feature type="transmembrane region" description="Helical" evidence="14">
    <location>
        <begin position="213"/>
        <end position="238"/>
    </location>
</feature>
<dbReference type="PRINTS" id="PR00237">
    <property type="entry name" value="GPCRRHODOPSN"/>
</dbReference>
<evidence type="ECO:0000256" key="11">
    <source>
        <dbReference type="ARBA" id="ARBA00023180"/>
    </source>
</evidence>
<dbReference type="SUPFAM" id="SSF81321">
    <property type="entry name" value="Family A G protein-coupled receptor-like"/>
    <property type="match status" value="1"/>
</dbReference>
<keyword evidence="11" id="KW-0325">Glycoprotein</keyword>
<evidence type="ECO:0000256" key="10">
    <source>
        <dbReference type="ARBA" id="ARBA00023170"/>
    </source>
</evidence>
<name>A0A8C8VJA2_9SAUR</name>
<evidence type="ECO:0000256" key="8">
    <source>
        <dbReference type="ARBA" id="ARBA00023136"/>
    </source>
</evidence>
<reference evidence="16" key="1">
    <citation type="submission" date="2025-08" db="UniProtKB">
        <authorList>
            <consortium name="Ensembl"/>
        </authorList>
    </citation>
    <scope>IDENTIFICATION</scope>
</reference>
<dbReference type="FunFam" id="1.20.1070.10:FF:000001">
    <property type="entry name" value="Olfactory receptor"/>
    <property type="match status" value="1"/>
</dbReference>
<dbReference type="GO" id="GO:0005886">
    <property type="term" value="C:plasma membrane"/>
    <property type="evidence" value="ECO:0007669"/>
    <property type="project" value="UniProtKB-SubCell"/>
</dbReference>
<evidence type="ECO:0000259" key="15">
    <source>
        <dbReference type="PROSITE" id="PS50262"/>
    </source>
</evidence>
<evidence type="ECO:0000256" key="4">
    <source>
        <dbReference type="ARBA" id="ARBA00022692"/>
    </source>
</evidence>
<keyword evidence="2 14" id="KW-1003">Cell membrane</keyword>
<accession>A0A8C8VJA2</accession>
<keyword evidence="4 13" id="KW-0812">Transmembrane</keyword>
<keyword evidence="12 13" id="KW-0807">Transducer</keyword>
<dbReference type="PROSITE" id="PS00237">
    <property type="entry name" value="G_PROTEIN_RECEP_F1_1"/>
    <property type="match status" value="1"/>
</dbReference>
<evidence type="ECO:0000256" key="6">
    <source>
        <dbReference type="ARBA" id="ARBA00022989"/>
    </source>
</evidence>
<keyword evidence="17" id="KW-1185">Reference proteome</keyword>